<keyword evidence="1" id="KW-1133">Transmembrane helix</keyword>
<reference evidence="2 3" key="1">
    <citation type="submission" date="2017-03" db="EMBL/GenBank/DDBJ databases">
        <authorList>
            <person name="Afonso C.L."/>
            <person name="Miller P.J."/>
            <person name="Scott M.A."/>
            <person name="Spackman E."/>
            <person name="Goraichik I."/>
            <person name="Dimitrov K.M."/>
            <person name="Suarez D.L."/>
            <person name="Swayne D.E."/>
        </authorList>
    </citation>
    <scope>NUCLEOTIDE SEQUENCE [LARGE SCALE GENOMIC DNA]</scope>
    <source>
        <strain evidence="2">PRJEB14757</strain>
    </source>
</reference>
<feature type="transmembrane region" description="Helical" evidence="1">
    <location>
        <begin position="168"/>
        <end position="185"/>
    </location>
</feature>
<sequence length="419" mass="47852">MPPILKENKFYLPIVVSTIAIAAAVFFTISATSILRNKKSYINESHIKSKAQAQLLGENASSVLYTADFTLLSISSIIGSQCDEDRVTVSPSAESFITNEVTFLPHIKNLILLDSQEEITYSINKVANFTLPSFEEHKDAWIEFATGILPEEKPHPFIFLSRRIENKHGIFAGVIVAIIDSAFFYERYDSYLTIDADMIVLFDNKEKILSGWFNNPDSHKDIRGQTMSSLTYFDSISNLNLISGGYKTHETDNAIISTYQLRDFPYYVAVMYTKDSILEKWQKETKKDTLMILITSIISLFTIVLAIKQGRKRTIAEARLLQHQLDLEDTVERRTKELQKTNLALIEKNGEIEKALKEIKTLRGIVPICSFCKNIRDDKGYWERVEVYVKRHSEADFSHSICPKCAKEHYPDIDIYGTL</sequence>
<keyword evidence="3" id="KW-1185">Reference proteome</keyword>
<dbReference type="RefSeq" id="WP_080804398.1">
    <property type="nucleotide sequence ID" value="NZ_LT828546.1"/>
</dbReference>
<dbReference type="STRING" id="1246637.MTBBW1_1220026"/>
<dbReference type="Gene3D" id="3.30.450.20">
    <property type="entry name" value="PAS domain"/>
    <property type="match status" value="1"/>
</dbReference>
<accession>A0A1W1H6G2</accession>
<evidence type="ECO:0000256" key="1">
    <source>
        <dbReference type="SAM" id="Phobius"/>
    </source>
</evidence>
<name>A0A1W1H6G2_9BACT</name>
<keyword evidence="1" id="KW-0472">Membrane</keyword>
<proteinExistence type="predicted"/>
<keyword evidence="1" id="KW-0812">Transmembrane</keyword>
<dbReference type="EMBL" id="FWEV01000027">
    <property type="protein sequence ID" value="SLM28026.1"/>
    <property type="molecule type" value="Genomic_DNA"/>
</dbReference>
<feature type="transmembrane region" description="Helical" evidence="1">
    <location>
        <begin position="12"/>
        <end position="35"/>
    </location>
</feature>
<dbReference type="OrthoDB" id="5503776at2"/>
<protein>
    <submittedName>
        <fullName evidence="2">Uncharacterized protein</fullName>
    </submittedName>
</protein>
<evidence type="ECO:0000313" key="2">
    <source>
        <dbReference type="EMBL" id="SLM28026.1"/>
    </source>
</evidence>
<evidence type="ECO:0000313" key="3">
    <source>
        <dbReference type="Proteomes" id="UP000191931"/>
    </source>
</evidence>
<organism evidence="2 3">
    <name type="scientific">Desulfamplus magnetovallimortis</name>
    <dbReference type="NCBI Taxonomy" id="1246637"/>
    <lineage>
        <taxon>Bacteria</taxon>
        <taxon>Pseudomonadati</taxon>
        <taxon>Thermodesulfobacteriota</taxon>
        <taxon>Desulfobacteria</taxon>
        <taxon>Desulfobacterales</taxon>
        <taxon>Desulfobacteraceae</taxon>
        <taxon>Desulfamplus</taxon>
    </lineage>
</organism>
<feature type="transmembrane region" description="Helical" evidence="1">
    <location>
        <begin position="289"/>
        <end position="307"/>
    </location>
</feature>
<dbReference type="AlphaFoldDB" id="A0A1W1H6G2"/>
<gene>
    <name evidence="2" type="ORF">MTBBW1_1220026</name>
</gene>
<dbReference type="Proteomes" id="UP000191931">
    <property type="component" value="Unassembled WGS sequence"/>
</dbReference>